<accession>A0A5N7MAM8</accession>
<comment type="caution">
    <text evidence="1">The sequence shown here is derived from an EMBL/GenBank/DDBJ whole genome shotgun (WGS) entry which is preliminary data.</text>
</comment>
<name>A0A5N7MAM8_9HYPH</name>
<dbReference type="RefSeq" id="WP_152708886.1">
    <property type="nucleotide sequence ID" value="NZ_VOSJ01000002.1"/>
</dbReference>
<gene>
    <name evidence="1" type="ORF">FS320_01780</name>
</gene>
<dbReference type="AlphaFoldDB" id="A0A5N7MAM8"/>
<sequence length="75" mass="8449">MTSEEIKELNAARENLVKRRREMARQISEAPLPSIEMAEELTKILVAIEALDRALNEAGHPYMSQGVVEQLRADS</sequence>
<proteinExistence type="predicted"/>
<organism evidence="1 2">
    <name type="scientific">Microvirga tunisiensis</name>
    <dbReference type="NCBI Taxonomy" id="2108360"/>
    <lineage>
        <taxon>Bacteria</taxon>
        <taxon>Pseudomonadati</taxon>
        <taxon>Pseudomonadota</taxon>
        <taxon>Alphaproteobacteria</taxon>
        <taxon>Hyphomicrobiales</taxon>
        <taxon>Methylobacteriaceae</taxon>
        <taxon>Microvirga</taxon>
    </lineage>
</organism>
<keyword evidence="2" id="KW-1185">Reference proteome</keyword>
<dbReference type="OrthoDB" id="8020141at2"/>
<reference evidence="1 2" key="1">
    <citation type="journal article" date="2019" name="Syst. Appl. Microbiol.">
        <title>Microvirga tunisiensis sp. nov., a root nodule symbiotic bacterium isolated from Lupinus micranthus and L. luteus grown in Northern Tunisia.</title>
        <authorList>
            <person name="Msaddak A."/>
            <person name="Rejili M."/>
            <person name="Duran D."/>
            <person name="Mars M."/>
            <person name="Palacios J.M."/>
            <person name="Ruiz-Argueso T."/>
            <person name="Rey L."/>
            <person name="Imperial J."/>
        </authorList>
    </citation>
    <scope>NUCLEOTIDE SEQUENCE [LARGE SCALE GENOMIC DNA]</scope>
    <source>
        <strain evidence="1 2">Lmie10</strain>
    </source>
</reference>
<dbReference type="Proteomes" id="UP000403266">
    <property type="component" value="Unassembled WGS sequence"/>
</dbReference>
<protein>
    <submittedName>
        <fullName evidence="1">Uncharacterized protein</fullName>
    </submittedName>
</protein>
<evidence type="ECO:0000313" key="2">
    <source>
        <dbReference type="Proteomes" id="UP000403266"/>
    </source>
</evidence>
<dbReference type="EMBL" id="VOSK01000002">
    <property type="protein sequence ID" value="MPR23981.1"/>
    <property type="molecule type" value="Genomic_DNA"/>
</dbReference>
<evidence type="ECO:0000313" key="1">
    <source>
        <dbReference type="EMBL" id="MPR23981.1"/>
    </source>
</evidence>